<organism evidence="2 3">
    <name type="scientific">Luteolibacter luteus</name>
    <dbReference type="NCBI Taxonomy" id="2728835"/>
    <lineage>
        <taxon>Bacteria</taxon>
        <taxon>Pseudomonadati</taxon>
        <taxon>Verrucomicrobiota</taxon>
        <taxon>Verrucomicrobiia</taxon>
        <taxon>Verrucomicrobiales</taxon>
        <taxon>Verrucomicrobiaceae</taxon>
        <taxon>Luteolibacter</taxon>
    </lineage>
</organism>
<sequence length="74" mass="8173">MNEMDDSNLQGRDPSPHLSDSEKRNVVEHFIEEGSQVTIGEVEAALEAALKKIAPSENREELVEAMEEILGDHG</sequence>
<feature type="region of interest" description="Disordered" evidence="1">
    <location>
        <begin position="1"/>
        <end position="22"/>
    </location>
</feature>
<evidence type="ECO:0000256" key="1">
    <source>
        <dbReference type="SAM" id="MobiDB-lite"/>
    </source>
</evidence>
<dbReference type="EMBL" id="CP051774">
    <property type="protein sequence ID" value="QJE94249.1"/>
    <property type="molecule type" value="Genomic_DNA"/>
</dbReference>
<evidence type="ECO:0000313" key="3">
    <source>
        <dbReference type="Proteomes" id="UP000501812"/>
    </source>
</evidence>
<name>A0A858RCX9_9BACT</name>
<reference evidence="2 3" key="1">
    <citation type="submission" date="2020-04" db="EMBL/GenBank/DDBJ databases">
        <title>Luteolibacter sp. G-1-1-1 isolated from soil.</title>
        <authorList>
            <person name="Dahal R.H."/>
        </authorList>
    </citation>
    <scope>NUCLEOTIDE SEQUENCE [LARGE SCALE GENOMIC DNA]</scope>
    <source>
        <strain evidence="2 3">G-1-1-1</strain>
    </source>
</reference>
<protein>
    <submittedName>
        <fullName evidence="2">Uncharacterized protein</fullName>
    </submittedName>
</protein>
<gene>
    <name evidence="2" type="ORF">HHL09_00100</name>
</gene>
<dbReference type="AlphaFoldDB" id="A0A858RCX9"/>
<evidence type="ECO:0000313" key="2">
    <source>
        <dbReference type="EMBL" id="QJE94249.1"/>
    </source>
</evidence>
<keyword evidence="3" id="KW-1185">Reference proteome</keyword>
<accession>A0A858RCX9</accession>
<dbReference type="Proteomes" id="UP000501812">
    <property type="component" value="Chromosome"/>
</dbReference>
<dbReference type="RefSeq" id="WP_169452470.1">
    <property type="nucleotide sequence ID" value="NZ_CP051774.1"/>
</dbReference>
<proteinExistence type="predicted"/>
<dbReference type="KEGG" id="luo:HHL09_00100"/>